<feature type="chain" id="PRO_5045364747" description="DUF4105 domain-containing protein" evidence="1">
    <location>
        <begin position="26"/>
        <end position="434"/>
    </location>
</feature>
<protein>
    <recommendedName>
        <fullName evidence="4">DUF4105 domain-containing protein</fullName>
    </recommendedName>
</protein>
<feature type="signal peptide" evidence="1">
    <location>
        <begin position="1"/>
        <end position="25"/>
    </location>
</feature>
<sequence>MKKILKYSVCFLMLFLVSCNNEEIAKNTENANLNQVKNDLELDKFSNVNIAENVAIDWETINKTQKGNFKIYEISAHEKAVSTLESNFLENHLKYQIVTIESEGKLYSYFLEVYTTKGSNAYPETITKLNDFTGTLNVFLLNGENLGSVAIYNGKARNVSKIDDLNVLAESINAFSTKSDATNKIPQCGGNYTVIIDQTLSRFDVWTVGDKIVAVNYLGTTTTRTTTILPFPCDGSYGKEDILNQRLEMYNYKEGSGGGNNPGINLMPPPPDIPIADIKKFLSCLNTSASANLTVFAERMGNENGVGHAFISISQGNNTMVFGYYPKNSGINSLTGQGIMGENGGHHYDVSANMGQISPQQLEKIISLSVDYQNRNYDLGFNNCSDFATNVLNITGVSTSSWVDTPNTVADILATLANHTIKSNYAPKTQRTCP</sequence>
<dbReference type="PROSITE" id="PS51257">
    <property type="entry name" value="PROKAR_LIPOPROTEIN"/>
    <property type="match status" value="1"/>
</dbReference>
<keyword evidence="3" id="KW-1185">Reference proteome</keyword>
<dbReference type="Proteomes" id="UP000812031">
    <property type="component" value="Unassembled WGS sequence"/>
</dbReference>
<gene>
    <name evidence="2" type="ORF">KZH69_03930</name>
</gene>
<accession>A0ABS6XSI2</accession>
<organism evidence="2 3">
    <name type="scientific">Flavobacterium taihuense</name>
    <dbReference type="NCBI Taxonomy" id="2857508"/>
    <lineage>
        <taxon>Bacteria</taxon>
        <taxon>Pseudomonadati</taxon>
        <taxon>Bacteroidota</taxon>
        <taxon>Flavobacteriia</taxon>
        <taxon>Flavobacteriales</taxon>
        <taxon>Flavobacteriaceae</taxon>
        <taxon>Flavobacterium</taxon>
    </lineage>
</organism>
<evidence type="ECO:0008006" key="4">
    <source>
        <dbReference type="Google" id="ProtNLM"/>
    </source>
</evidence>
<evidence type="ECO:0000313" key="3">
    <source>
        <dbReference type="Proteomes" id="UP000812031"/>
    </source>
</evidence>
<name>A0ABS6XSI2_9FLAO</name>
<comment type="caution">
    <text evidence="2">The sequence shown here is derived from an EMBL/GenBank/DDBJ whole genome shotgun (WGS) entry which is preliminary data.</text>
</comment>
<proteinExistence type="predicted"/>
<dbReference type="RefSeq" id="WP_219316159.1">
    <property type="nucleotide sequence ID" value="NZ_JAHWYN010000003.1"/>
</dbReference>
<dbReference type="EMBL" id="JAHWYN010000003">
    <property type="protein sequence ID" value="MBW4359630.1"/>
    <property type="molecule type" value="Genomic_DNA"/>
</dbReference>
<reference evidence="2 3" key="1">
    <citation type="submission" date="2021-07" db="EMBL/GenBank/DDBJ databases">
        <title>Flavobacterium sp. nov. isolated from sediment on the Taihu Lake.</title>
        <authorList>
            <person name="Qu J.-H."/>
        </authorList>
    </citation>
    <scope>NUCLEOTIDE SEQUENCE [LARGE SCALE GENOMIC DNA]</scope>
    <source>
        <strain evidence="2 3">NAS39</strain>
    </source>
</reference>
<keyword evidence="1" id="KW-0732">Signal</keyword>
<evidence type="ECO:0000256" key="1">
    <source>
        <dbReference type="SAM" id="SignalP"/>
    </source>
</evidence>
<evidence type="ECO:0000313" key="2">
    <source>
        <dbReference type="EMBL" id="MBW4359630.1"/>
    </source>
</evidence>